<feature type="domain" description="DUF7312" evidence="3">
    <location>
        <begin position="34"/>
        <end position="88"/>
    </location>
</feature>
<dbReference type="AlphaFoldDB" id="A0ABD5NJR6"/>
<keyword evidence="2" id="KW-1133">Transmembrane helix</keyword>
<keyword evidence="5" id="KW-1185">Reference proteome</keyword>
<dbReference type="GeneID" id="73904605"/>
<feature type="compositionally biased region" description="Basic and acidic residues" evidence="1">
    <location>
        <begin position="30"/>
        <end position="42"/>
    </location>
</feature>
<organism evidence="4 5">
    <name type="scientific">Halovivax cerinus</name>
    <dbReference type="NCBI Taxonomy" id="1487865"/>
    <lineage>
        <taxon>Archaea</taxon>
        <taxon>Methanobacteriati</taxon>
        <taxon>Methanobacteriota</taxon>
        <taxon>Stenosarchaea group</taxon>
        <taxon>Halobacteria</taxon>
        <taxon>Halobacteriales</taxon>
        <taxon>Natrialbaceae</taxon>
        <taxon>Halovivax</taxon>
    </lineage>
</organism>
<comment type="caution">
    <text evidence="4">The sequence shown here is derived from an EMBL/GenBank/DDBJ whole genome shotgun (WGS) entry which is preliminary data.</text>
</comment>
<gene>
    <name evidence="4" type="ORF">ACFOUR_02420</name>
</gene>
<dbReference type="InterPro" id="IPR055736">
    <property type="entry name" value="DUF7312"/>
</dbReference>
<feature type="compositionally biased region" description="Basic and acidic residues" evidence="1">
    <location>
        <begin position="7"/>
        <end position="22"/>
    </location>
</feature>
<feature type="transmembrane region" description="Helical" evidence="2">
    <location>
        <begin position="72"/>
        <end position="91"/>
    </location>
</feature>
<evidence type="ECO:0000259" key="3">
    <source>
        <dbReference type="Pfam" id="PF23994"/>
    </source>
</evidence>
<dbReference type="Proteomes" id="UP001595846">
    <property type="component" value="Unassembled WGS sequence"/>
</dbReference>
<feature type="region of interest" description="Disordered" evidence="1">
    <location>
        <begin position="1"/>
        <end position="65"/>
    </location>
</feature>
<sequence length="94" mass="9936">MTGSRDSTNRSDRARDDRRSDDASGMESDDASRWTYDGHDGGESDDSTETEGVVPEPLSTPIPSGVIDEENAAFVVLGALTTVAVFVRMAGVAV</sequence>
<dbReference type="Pfam" id="PF23994">
    <property type="entry name" value="DUF7312"/>
    <property type="match status" value="1"/>
</dbReference>
<evidence type="ECO:0000256" key="1">
    <source>
        <dbReference type="SAM" id="MobiDB-lite"/>
    </source>
</evidence>
<proteinExistence type="predicted"/>
<evidence type="ECO:0000313" key="4">
    <source>
        <dbReference type="EMBL" id="MFC3957228.1"/>
    </source>
</evidence>
<dbReference type="EMBL" id="JBHSAQ010000001">
    <property type="protein sequence ID" value="MFC3957228.1"/>
    <property type="molecule type" value="Genomic_DNA"/>
</dbReference>
<accession>A0ABD5NJR6</accession>
<evidence type="ECO:0000256" key="2">
    <source>
        <dbReference type="SAM" id="Phobius"/>
    </source>
</evidence>
<protein>
    <recommendedName>
        <fullName evidence="3">DUF7312 domain-containing protein</fullName>
    </recommendedName>
</protein>
<name>A0ABD5NJR6_9EURY</name>
<reference evidence="4 5" key="1">
    <citation type="journal article" date="2019" name="Int. J. Syst. Evol. Microbiol.">
        <title>The Global Catalogue of Microorganisms (GCM) 10K type strain sequencing project: providing services to taxonomists for standard genome sequencing and annotation.</title>
        <authorList>
            <consortium name="The Broad Institute Genomics Platform"/>
            <consortium name="The Broad Institute Genome Sequencing Center for Infectious Disease"/>
            <person name="Wu L."/>
            <person name="Ma J."/>
        </authorList>
    </citation>
    <scope>NUCLEOTIDE SEQUENCE [LARGE SCALE GENOMIC DNA]</scope>
    <source>
        <strain evidence="4 5">IBRC-M 10256</strain>
    </source>
</reference>
<dbReference type="RefSeq" id="WP_256531843.1">
    <property type="nucleotide sequence ID" value="NZ_CP101824.1"/>
</dbReference>
<keyword evidence="2" id="KW-0812">Transmembrane</keyword>
<keyword evidence="2" id="KW-0472">Membrane</keyword>
<evidence type="ECO:0000313" key="5">
    <source>
        <dbReference type="Proteomes" id="UP001595846"/>
    </source>
</evidence>